<gene>
    <name evidence="1" type="ORF">HGA08_18940</name>
</gene>
<sequence>MIGPKTMEHRVFVHADGTLAEFMCQVHMMELTADRARQLIDIHRRHPPDECIVHLEAAYLLLIEEERT</sequence>
<name>A0A846Y4T9_9NOCA</name>
<evidence type="ECO:0000313" key="1">
    <source>
        <dbReference type="EMBL" id="NKY52288.1"/>
    </source>
</evidence>
<dbReference type="EMBL" id="JAAXOP010000011">
    <property type="protein sequence ID" value="NKY52288.1"/>
    <property type="molecule type" value="Genomic_DNA"/>
</dbReference>
<keyword evidence="2" id="KW-1185">Reference proteome</keyword>
<dbReference type="Proteomes" id="UP000565711">
    <property type="component" value="Unassembled WGS sequence"/>
</dbReference>
<accession>A0A846Y4T9</accession>
<comment type="caution">
    <text evidence="1">The sequence shown here is derived from an EMBL/GenBank/DDBJ whole genome shotgun (WGS) entry which is preliminary data.</text>
</comment>
<protein>
    <submittedName>
        <fullName evidence="1">Uncharacterized protein</fullName>
    </submittedName>
</protein>
<organism evidence="1 2">
    <name type="scientific">Nocardia vermiculata</name>
    <dbReference type="NCBI Taxonomy" id="257274"/>
    <lineage>
        <taxon>Bacteria</taxon>
        <taxon>Bacillati</taxon>
        <taxon>Actinomycetota</taxon>
        <taxon>Actinomycetes</taxon>
        <taxon>Mycobacteriales</taxon>
        <taxon>Nocardiaceae</taxon>
        <taxon>Nocardia</taxon>
    </lineage>
</organism>
<proteinExistence type="predicted"/>
<evidence type="ECO:0000313" key="2">
    <source>
        <dbReference type="Proteomes" id="UP000565711"/>
    </source>
</evidence>
<dbReference type="AlphaFoldDB" id="A0A846Y4T9"/>
<reference evidence="1 2" key="1">
    <citation type="submission" date="2020-04" db="EMBL/GenBank/DDBJ databases">
        <title>MicrobeNet Type strains.</title>
        <authorList>
            <person name="Nicholson A.C."/>
        </authorList>
    </citation>
    <scope>NUCLEOTIDE SEQUENCE [LARGE SCALE GENOMIC DNA]</scope>
    <source>
        <strain evidence="1 2">JCM 12354</strain>
    </source>
</reference>